<dbReference type="Proteomes" id="UP000034794">
    <property type="component" value="Unassembled WGS sequence"/>
</dbReference>
<feature type="transmembrane region" description="Helical" evidence="1">
    <location>
        <begin position="231"/>
        <end position="250"/>
    </location>
</feature>
<feature type="transmembrane region" description="Helical" evidence="1">
    <location>
        <begin position="280"/>
        <end position="296"/>
    </location>
</feature>
<proteinExistence type="predicted"/>
<sequence length="334" mass="39029">MKRAYLLLTILLFSLLIWLPFSLKTKLPGWDLDFTKGNFTLWQNYDGPNYLIVEKTWYNKEKIVNYFSVTEPAEYFPAHFPFYPTIIAVLDPFLKGPTAMLLATLLGSLLCFGMFHKYLSEFKLSLDPFWLSLVFMILPARWVAIRAIGSPELLLAAYGVYALVESIKEKRIVWKYWPLLIQLAAVGGLFWFFKLRTGDLWAYLHSGDNIHLFWPPFSVFVPQGQVWVGNFWLEDVIWTWIVFGVGIMKLKEKKLTIEYYFAGLFFLSTLFVAHRDISRYILPVAPFVLIGWDKLVQKREFKVIAFLLIVPIMLFTWNFLLNNTAPVADWAPYL</sequence>
<feature type="transmembrane region" description="Helical" evidence="1">
    <location>
        <begin position="257"/>
        <end position="274"/>
    </location>
</feature>
<evidence type="ECO:0000313" key="2">
    <source>
        <dbReference type="EMBL" id="KKU33885.1"/>
    </source>
</evidence>
<comment type="caution">
    <text evidence="2">The sequence shown here is derived from an EMBL/GenBank/DDBJ whole genome shotgun (WGS) entry which is preliminary data.</text>
</comment>
<name>A0A0G1SKP7_9BACT</name>
<dbReference type="AlphaFoldDB" id="A0A0G1SKP7"/>
<evidence type="ECO:0008006" key="4">
    <source>
        <dbReference type="Google" id="ProtNLM"/>
    </source>
</evidence>
<keyword evidence="1" id="KW-1133">Transmembrane helix</keyword>
<feature type="transmembrane region" description="Helical" evidence="1">
    <location>
        <begin position="98"/>
        <end position="115"/>
    </location>
</feature>
<evidence type="ECO:0000313" key="3">
    <source>
        <dbReference type="Proteomes" id="UP000034794"/>
    </source>
</evidence>
<keyword evidence="1" id="KW-0472">Membrane</keyword>
<dbReference type="EMBL" id="LCMI01000001">
    <property type="protein sequence ID" value="KKU33885.1"/>
    <property type="molecule type" value="Genomic_DNA"/>
</dbReference>
<accession>A0A0G1SKP7</accession>
<gene>
    <name evidence="2" type="ORF">UX47_C0001G0168</name>
</gene>
<reference evidence="2 3" key="1">
    <citation type="journal article" date="2015" name="Nature">
        <title>rRNA introns, odd ribosomes, and small enigmatic genomes across a large radiation of phyla.</title>
        <authorList>
            <person name="Brown C.T."/>
            <person name="Hug L.A."/>
            <person name="Thomas B.C."/>
            <person name="Sharon I."/>
            <person name="Castelle C.J."/>
            <person name="Singh A."/>
            <person name="Wilkins M.J."/>
            <person name="Williams K.H."/>
            <person name="Banfield J.F."/>
        </authorList>
    </citation>
    <scope>NUCLEOTIDE SEQUENCE [LARGE SCALE GENOMIC DNA]</scope>
</reference>
<evidence type="ECO:0000256" key="1">
    <source>
        <dbReference type="SAM" id="Phobius"/>
    </source>
</evidence>
<protein>
    <recommendedName>
        <fullName evidence="4">Glycosyltransferase RgtA/B/C/D-like domain-containing protein</fullName>
    </recommendedName>
</protein>
<feature type="transmembrane region" description="Helical" evidence="1">
    <location>
        <begin position="303"/>
        <end position="320"/>
    </location>
</feature>
<keyword evidence="1" id="KW-0812">Transmembrane</keyword>
<feature type="transmembrane region" description="Helical" evidence="1">
    <location>
        <begin position="176"/>
        <end position="193"/>
    </location>
</feature>
<feature type="transmembrane region" description="Helical" evidence="1">
    <location>
        <begin position="144"/>
        <end position="164"/>
    </location>
</feature>
<organism evidence="2 3">
    <name type="scientific">Candidatus Collierbacteria bacterium GW2011_GWA2_46_26</name>
    <dbReference type="NCBI Taxonomy" id="1618381"/>
    <lineage>
        <taxon>Bacteria</taxon>
        <taxon>Candidatus Collieribacteriota</taxon>
    </lineage>
</organism>